<dbReference type="EMBL" id="CP003989">
    <property type="protein sequence ID" value="AGA34973.1"/>
    <property type="molecule type" value="Genomic_DNA"/>
</dbReference>
<dbReference type="OrthoDB" id="7359438at2"/>
<dbReference type="InterPro" id="IPR003400">
    <property type="entry name" value="ExbD"/>
</dbReference>
<dbReference type="GO" id="GO:0022857">
    <property type="term" value="F:transmembrane transporter activity"/>
    <property type="evidence" value="ECO:0007669"/>
    <property type="project" value="InterPro"/>
</dbReference>
<keyword evidence="6 8" id="KW-0472">Membrane</keyword>
<reference evidence="9" key="1">
    <citation type="submission" date="2015-12" db="EMBL/GenBank/DDBJ databases">
        <authorList>
            <person name="Tikhonova T.V."/>
            <person name="Pavlov A.R."/>
            <person name="Beletsky A.V."/>
            <person name="Mardanov A.V."/>
            <person name="Sorokin D.Y."/>
            <person name="Ravin N.V."/>
            <person name="Popov V.O."/>
        </authorList>
    </citation>
    <scope>NUCLEOTIDE SEQUENCE</scope>
    <source>
        <strain evidence="9">DSM 14787</strain>
    </source>
</reference>
<evidence type="ECO:0000256" key="8">
    <source>
        <dbReference type="SAM" id="Phobius"/>
    </source>
</evidence>
<dbReference type="PATRIC" id="fig|1255043.3.peg.3367"/>
<protein>
    <submittedName>
        <fullName evidence="9">Biopolymer transport protein ExbD/TolR</fullName>
    </submittedName>
</protein>
<dbReference type="PANTHER" id="PTHR30558">
    <property type="entry name" value="EXBD MEMBRANE COMPONENT OF PMF-DRIVEN MACROMOLECULE IMPORT SYSTEM"/>
    <property type="match status" value="1"/>
</dbReference>
<dbReference type="PANTHER" id="PTHR30558:SF3">
    <property type="entry name" value="BIOPOLYMER TRANSPORT PROTEIN EXBD-RELATED"/>
    <property type="match status" value="1"/>
</dbReference>
<evidence type="ECO:0000256" key="4">
    <source>
        <dbReference type="ARBA" id="ARBA00022692"/>
    </source>
</evidence>
<dbReference type="Proteomes" id="UP000010809">
    <property type="component" value="Chromosome"/>
</dbReference>
<keyword evidence="3" id="KW-1003">Cell membrane</keyword>
<keyword evidence="4 7" id="KW-0812">Transmembrane</keyword>
<gene>
    <name evidence="9" type="ordered locus">TVNIR_3337</name>
</gene>
<evidence type="ECO:0000313" key="10">
    <source>
        <dbReference type="Proteomes" id="UP000010809"/>
    </source>
</evidence>
<evidence type="ECO:0000256" key="3">
    <source>
        <dbReference type="ARBA" id="ARBA00022475"/>
    </source>
</evidence>
<feature type="transmembrane region" description="Helical" evidence="8">
    <location>
        <begin position="21"/>
        <end position="41"/>
    </location>
</feature>
<dbReference type="GO" id="GO:0005886">
    <property type="term" value="C:plasma membrane"/>
    <property type="evidence" value="ECO:0007669"/>
    <property type="project" value="UniProtKB-SubCell"/>
</dbReference>
<dbReference type="STRING" id="1255043.TVNIR_3337"/>
<dbReference type="RefSeq" id="WP_015260072.1">
    <property type="nucleotide sequence ID" value="NC_019902.2"/>
</dbReference>
<dbReference type="Pfam" id="PF02472">
    <property type="entry name" value="ExbD"/>
    <property type="match status" value="1"/>
</dbReference>
<dbReference type="GO" id="GO:0015031">
    <property type="term" value="P:protein transport"/>
    <property type="evidence" value="ECO:0007669"/>
    <property type="project" value="UniProtKB-KW"/>
</dbReference>
<keyword evidence="10" id="KW-1185">Reference proteome</keyword>
<keyword evidence="7" id="KW-0813">Transport</keyword>
<evidence type="ECO:0000256" key="6">
    <source>
        <dbReference type="ARBA" id="ARBA00023136"/>
    </source>
</evidence>
<proteinExistence type="inferred from homology"/>
<sequence>MIGEGRFLKLQRPTPDHDARVLPLINIVFLLLIFFVVTGHMSASSPFEMEPAQSAGAGTPQAEDLTVFIARDGRLAVAGGLVELGELETRIRTRIDAQDTGELRVHLQADGRTEATRVVAVMEALRAAGVERLELLTLPRR</sequence>
<evidence type="ECO:0000256" key="5">
    <source>
        <dbReference type="ARBA" id="ARBA00022989"/>
    </source>
</evidence>
<name>L0E102_THIND</name>
<dbReference type="eggNOG" id="COG0848">
    <property type="taxonomic scope" value="Bacteria"/>
</dbReference>
<evidence type="ECO:0000256" key="2">
    <source>
        <dbReference type="ARBA" id="ARBA00005811"/>
    </source>
</evidence>
<dbReference type="AlphaFoldDB" id="L0E102"/>
<evidence type="ECO:0000313" key="9">
    <source>
        <dbReference type="EMBL" id="AGA34973.1"/>
    </source>
</evidence>
<dbReference type="HOGENOM" id="CLU_085305_4_0_6"/>
<keyword evidence="7" id="KW-0653">Protein transport</keyword>
<evidence type="ECO:0000256" key="1">
    <source>
        <dbReference type="ARBA" id="ARBA00004162"/>
    </source>
</evidence>
<dbReference type="KEGG" id="tni:TVNIR_3337"/>
<dbReference type="Gene3D" id="3.30.420.270">
    <property type="match status" value="1"/>
</dbReference>
<organism evidence="9 10">
    <name type="scientific">Thioalkalivibrio nitratireducens (strain DSM 14787 / UNIQEM 213 / ALEN2)</name>
    <dbReference type="NCBI Taxonomy" id="1255043"/>
    <lineage>
        <taxon>Bacteria</taxon>
        <taxon>Pseudomonadati</taxon>
        <taxon>Pseudomonadota</taxon>
        <taxon>Gammaproteobacteria</taxon>
        <taxon>Chromatiales</taxon>
        <taxon>Ectothiorhodospiraceae</taxon>
        <taxon>Thioalkalivibrio</taxon>
    </lineage>
</organism>
<keyword evidence="5 8" id="KW-1133">Transmembrane helix</keyword>
<comment type="subcellular location">
    <subcellularLocation>
        <location evidence="1">Cell membrane</location>
        <topology evidence="1">Single-pass membrane protein</topology>
    </subcellularLocation>
    <subcellularLocation>
        <location evidence="7">Cell membrane</location>
        <topology evidence="7">Single-pass type II membrane protein</topology>
    </subcellularLocation>
</comment>
<comment type="similarity">
    <text evidence="2 7">Belongs to the ExbD/TolR family.</text>
</comment>
<evidence type="ECO:0000256" key="7">
    <source>
        <dbReference type="RuleBase" id="RU003879"/>
    </source>
</evidence>
<accession>L0E102</accession>